<dbReference type="STRING" id="13370.A0A448YTB5"/>
<dbReference type="GO" id="GO:0071108">
    <property type="term" value="P:protein K48-linked deubiquitination"/>
    <property type="evidence" value="ECO:0007669"/>
    <property type="project" value="TreeGrafter"/>
</dbReference>
<evidence type="ECO:0000313" key="3">
    <source>
        <dbReference type="EMBL" id="VEU24164.1"/>
    </source>
</evidence>
<dbReference type="Pfam" id="PF04424">
    <property type="entry name" value="MINDY_DUB"/>
    <property type="match status" value="1"/>
</dbReference>
<dbReference type="InterPro" id="IPR033979">
    <property type="entry name" value="MINDY_domain"/>
</dbReference>
<dbReference type="GO" id="GO:0005829">
    <property type="term" value="C:cytosol"/>
    <property type="evidence" value="ECO:0007669"/>
    <property type="project" value="TreeGrafter"/>
</dbReference>
<keyword evidence="4" id="KW-1185">Reference proteome</keyword>
<dbReference type="EMBL" id="CAACVR010000075">
    <property type="protein sequence ID" value="VEU24164.1"/>
    <property type="molecule type" value="Genomic_DNA"/>
</dbReference>
<dbReference type="GO" id="GO:1990380">
    <property type="term" value="F:K48-linked deubiquitinase activity"/>
    <property type="evidence" value="ECO:0007669"/>
    <property type="project" value="InterPro"/>
</dbReference>
<feature type="region of interest" description="Disordered" evidence="1">
    <location>
        <begin position="321"/>
        <end position="401"/>
    </location>
</feature>
<name>A0A448YTB5_BRENA</name>
<evidence type="ECO:0000313" key="4">
    <source>
        <dbReference type="Proteomes" id="UP000290900"/>
    </source>
</evidence>
<dbReference type="GO" id="GO:0071944">
    <property type="term" value="C:cell periphery"/>
    <property type="evidence" value="ECO:0007669"/>
    <property type="project" value="TreeGrafter"/>
</dbReference>
<proteinExistence type="predicted"/>
<dbReference type="GO" id="GO:0004843">
    <property type="term" value="F:cysteine-type deubiquitinase activity"/>
    <property type="evidence" value="ECO:0007669"/>
    <property type="project" value="InterPro"/>
</dbReference>
<evidence type="ECO:0000256" key="1">
    <source>
        <dbReference type="SAM" id="MobiDB-lite"/>
    </source>
</evidence>
<dbReference type="InParanoid" id="A0A448YTB5"/>
<gene>
    <name evidence="3" type="ORF">BRENAR_LOCUS4892</name>
</gene>
<dbReference type="AlphaFoldDB" id="A0A448YTB5"/>
<dbReference type="OrthoDB" id="10261212at2759"/>
<sequence length="401" mass="45679">MAQLQFLTKTIGWTDSEGTYHLNKILLQNQNGPCFIISFVNTLILSHELQDFDDWQTVKPKSGKKHTPDTTGNHTNLTAADLQPLKELLSSRNLVPLDSLLYELTNLLLRLNEKSSESDGSIVDLGGILNVLPLLSSGLNVNLKLNQSEVNDFAQETEPINQLLNLFDMRMVHGFISDDLDIGFDKAQELLVNLLDDHPELTDPTAKPSKDDSPEIQKYFKLRQFFEDNKSQLTELGLSRLQDDDTVLGNSQFTILFRNDHFSTLYKKDNKLYILVNDEGYKEETDVVWQTLTSVKGDQDQLLTGDYKVPDVDELKKAQEKATINDADPFSTEDEQLAKELQQEDDAELSRNLQRQYDKEVSQQRKKGKKKGKKVGKDADRRDQDDRNDDKQKQDNGCTIV</sequence>
<dbReference type="Proteomes" id="UP000290900">
    <property type="component" value="Unassembled WGS sequence"/>
</dbReference>
<organism evidence="3 4">
    <name type="scientific">Brettanomyces naardenensis</name>
    <name type="common">Yeast</name>
    <dbReference type="NCBI Taxonomy" id="13370"/>
    <lineage>
        <taxon>Eukaryota</taxon>
        <taxon>Fungi</taxon>
        <taxon>Dikarya</taxon>
        <taxon>Ascomycota</taxon>
        <taxon>Saccharomycotina</taxon>
        <taxon>Pichiomycetes</taxon>
        <taxon>Pichiales</taxon>
        <taxon>Pichiaceae</taxon>
        <taxon>Brettanomyces</taxon>
    </lineage>
</organism>
<accession>A0A448YTB5</accession>
<dbReference type="GO" id="GO:0016807">
    <property type="term" value="F:cysteine-type carboxypeptidase activity"/>
    <property type="evidence" value="ECO:0007669"/>
    <property type="project" value="TreeGrafter"/>
</dbReference>
<feature type="domain" description="MINDY deubiquitinase" evidence="2">
    <location>
        <begin position="5"/>
        <end position="306"/>
    </location>
</feature>
<protein>
    <submittedName>
        <fullName evidence="3">DEKNAAC105465</fullName>
    </submittedName>
</protein>
<feature type="compositionally biased region" description="Basic and acidic residues" evidence="1">
    <location>
        <begin position="375"/>
        <end position="394"/>
    </location>
</feature>
<dbReference type="FunCoup" id="A0A448YTB5">
    <property type="interactions" value="301"/>
</dbReference>
<evidence type="ECO:0000259" key="2">
    <source>
        <dbReference type="Pfam" id="PF04424"/>
    </source>
</evidence>
<reference evidence="3 4" key="1">
    <citation type="submission" date="2018-12" db="EMBL/GenBank/DDBJ databases">
        <authorList>
            <person name="Tiukova I."/>
            <person name="Dainat J."/>
        </authorList>
    </citation>
    <scope>NUCLEOTIDE SEQUENCE [LARGE SCALE GENOMIC DNA]</scope>
</reference>
<dbReference type="PANTHER" id="PTHR18063:SF6">
    <property type="entry name" value="UBIQUITIN CARBOXYL-TERMINAL HYDROLASE"/>
    <property type="match status" value="1"/>
</dbReference>
<dbReference type="InterPro" id="IPR007518">
    <property type="entry name" value="MINDY"/>
</dbReference>
<feature type="compositionally biased region" description="Basic residues" evidence="1">
    <location>
        <begin position="364"/>
        <end position="374"/>
    </location>
</feature>
<dbReference type="PANTHER" id="PTHR18063">
    <property type="entry name" value="NF-E2 INDUCIBLE PROTEIN"/>
    <property type="match status" value="1"/>
</dbReference>